<evidence type="ECO:0000313" key="2">
    <source>
        <dbReference type="Proteomes" id="UP000198964"/>
    </source>
</evidence>
<reference evidence="1 2" key="1">
    <citation type="submission" date="2016-10" db="EMBL/GenBank/DDBJ databases">
        <authorList>
            <person name="de Groot N.N."/>
        </authorList>
    </citation>
    <scope>NUCLEOTIDE SEQUENCE [LARGE SCALE GENOMIC DNA]</scope>
    <source>
        <strain evidence="1 2">CGMCC 1.9156</strain>
    </source>
</reference>
<keyword evidence="2" id="KW-1185">Reference proteome</keyword>
<gene>
    <name evidence="1" type="ORF">SAMN05216283_105216</name>
</gene>
<accession>A0A1I2IBX9</accession>
<dbReference type="AlphaFoldDB" id="A0A1I2IBX9"/>
<sequence length="70" mass="7778">MGGAIELVEGPIWLGDSKIKGFKISIVSRWLKFVICALSIRSNNFLISEAPFAKPRQQVADKFRKTTVIG</sequence>
<proteinExistence type="predicted"/>
<organism evidence="1 2">
    <name type="scientific">Sunxiuqinia elliptica</name>
    <dbReference type="NCBI Taxonomy" id="655355"/>
    <lineage>
        <taxon>Bacteria</taxon>
        <taxon>Pseudomonadati</taxon>
        <taxon>Bacteroidota</taxon>
        <taxon>Bacteroidia</taxon>
        <taxon>Marinilabiliales</taxon>
        <taxon>Prolixibacteraceae</taxon>
        <taxon>Sunxiuqinia</taxon>
    </lineage>
</organism>
<dbReference type="EMBL" id="FONW01000005">
    <property type="protein sequence ID" value="SFF39158.1"/>
    <property type="molecule type" value="Genomic_DNA"/>
</dbReference>
<dbReference type="Proteomes" id="UP000198964">
    <property type="component" value="Unassembled WGS sequence"/>
</dbReference>
<name>A0A1I2IBX9_9BACT</name>
<protein>
    <submittedName>
        <fullName evidence="1">Uncharacterized protein</fullName>
    </submittedName>
</protein>
<evidence type="ECO:0000313" key="1">
    <source>
        <dbReference type="EMBL" id="SFF39158.1"/>
    </source>
</evidence>